<sequence>MRIALVRGPSLNDWELQNWLPLAKRHQLLLVGSTSTKLFTSEATLAWSICVGELISKIPLGYFLITSLFGDPRMIWNLESLIKGYDVAVTAETRSYYSLQAIRAKQKGFIGKVAVTVWENIPFLGDGHPRTRRSKEIVKEEADLFLAVTHQAKKALIKEGVNPKKVTVVPMGVDQSKFKVKSSLSTRNSLKASKLKVKDKINILSVGRLVPEKGFDDLLRACEILAKDKSLKEWFHLTIVGEGPQEEKLREMAGYGRLPGLVSFKKVSYDQMPKVYRSADIFVLASKPTSTWQEQYGMVLAEVASCGLAIVASKSGSNVLVTEKAAVYFYPGNFRQLYFLLIKLIVDEKLRKKKRLEAKMLAVRKFNANRVAEILESNLRDLVANYL</sequence>
<evidence type="ECO:0000259" key="2">
    <source>
        <dbReference type="Pfam" id="PF13439"/>
    </source>
</evidence>
<proteinExistence type="predicted"/>
<evidence type="ECO:0008006" key="5">
    <source>
        <dbReference type="Google" id="ProtNLM"/>
    </source>
</evidence>
<dbReference type="Proteomes" id="UP000178577">
    <property type="component" value="Unassembled WGS sequence"/>
</dbReference>
<dbReference type="AlphaFoldDB" id="A0A1F5GB06"/>
<dbReference type="InterPro" id="IPR001296">
    <property type="entry name" value="Glyco_trans_1"/>
</dbReference>
<dbReference type="SUPFAM" id="SSF53756">
    <property type="entry name" value="UDP-Glycosyltransferase/glycogen phosphorylase"/>
    <property type="match status" value="1"/>
</dbReference>
<feature type="domain" description="Glycosyltransferase subfamily 4-like N-terminal" evidence="2">
    <location>
        <begin position="61"/>
        <end position="175"/>
    </location>
</feature>
<dbReference type="InterPro" id="IPR028098">
    <property type="entry name" value="Glyco_trans_4-like_N"/>
</dbReference>
<dbReference type="Pfam" id="PF13439">
    <property type="entry name" value="Glyco_transf_4"/>
    <property type="match status" value="1"/>
</dbReference>
<dbReference type="PANTHER" id="PTHR45947:SF3">
    <property type="entry name" value="SULFOQUINOVOSYL TRANSFERASE SQD2"/>
    <property type="match status" value="1"/>
</dbReference>
<accession>A0A1F5GB06</accession>
<evidence type="ECO:0000259" key="1">
    <source>
        <dbReference type="Pfam" id="PF00534"/>
    </source>
</evidence>
<feature type="domain" description="Glycosyl transferase family 1" evidence="1">
    <location>
        <begin position="189"/>
        <end position="353"/>
    </location>
</feature>
<evidence type="ECO:0000313" key="4">
    <source>
        <dbReference type="Proteomes" id="UP000178577"/>
    </source>
</evidence>
<dbReference type="Pfam" id="PF00534">
    <property type="entry name" value="Glycos_transf_1"/>
    <property type="match status" value="1"/>
</dbReference>
<reference evidence="3 4" key="1">
    <citation type="journal article" date="2016" name="Nat. Commun.">
        <title>Thousands of microbial genomes shed light on interconnected biogeochemical processes in an aquifer system.</title>
        <authorList>
            <person name="Anantharaman K."/>
            <person name="Brown C.T."/>
            <person name="Hug L.A."/>
            <person name="Sharon I."/>
            <person name="Castelle C.J."/>
            <person name="Probst A.J."/>
            <person name="Thomas B.C."/>
            <person name="Singh A."/>
            <person name="Wilkins M.J."/>
            <person name="Karaoz U."/>
            <person name="Brodie E.L."/>
            <person name="Williams K.H."/>
            <person name="Hubbard S.S."/>
            <person name="Banfield J.F."/>
        </authorList>
    </citation>
    <scope>NUCLEOTIDE SEQUENCE [LARGE SCALE GENOMIC DNA]</scope>
</reference>
<comment type="caution">
    <text evidence="3">The sequence shown here is derived from an EMBL/GenBank/DDBJ whole genome shotgun (WGS) entry which is preliminary data.</text>
</comment>
<dbReference type="GO" id="GO:0016758">
    <property type="term" value="F:hexosyltransferase activity"/>
    <property type="evidence" value="ECO:0007669"/>
    <property type="project" value="TreeGrafter"/>
</dbReference>
<gene>
    <name evidence="3" type="ORF">A2693_00055</name>
</gene>
<dbReference type="InterPro" id="IPR050194">
    <property type="entry name" value="Glycosyltransferase_grp1"/>
</dbReference>
<name>A0A1F5GB06_9BACT</name>
<dbReference type="Gene3D" id="3.40.50.2000">
    <property type="entry name" value="Glycogen Phosphorylase B"/>
    <property type="match status" value="2"/>
</dbReference>
<dbReference type="PANTHER" id="PTHR45947">
    <property type="entry name" value="SULFOQUINOVOSYL TRANSFERASE SQD2"/>
    <property type="match status" value="1"/>
</dbReference>
<organism evidence="3 4">
    <name type="scientific">Candidatus Curtissbacteria bacterium RIFCSPHIGHO2_01_FULL_40_12</name>
    <dbReference type="NCBI Taxonomy" id="1797710"/>
    <lineage>
        <taxon>Bacteria</taxon>
        <taxon>Candidatus Curtissiibacteriota</taxon>
    </lineage>
</organism>
<dbReference type="EMBL" id="MFAY01000020">
    <property type="protein sequence ID" value="OGD89036.1"/>
    <property type="molecule type" value="Genomic_DNA"/>
</dbReference>
<evidence type="ECO:0000313" key="3">
    <source>
        <dbReference type="EMBL" id="OGD89036.1"/>
    </source>
</evidence>
<protein>
    <recommendedName>
        <fullName evidence="5">Glycosyl transferase family 1 domain-containing protein</fullName>
    </recommendedName>
</protein>
<dbReference type="CDD" id="cd03801">
    <property type="entry name" value="GT4_PimA-like"/>
    <property type="match status" value="1"/>
</dbReference>